<dbReference type="KEGG" id="ptm:GSPATT00009551001"/>
<dbReference type="Proteomes" id="UP000000600">
    <property type="component" value="Unassembled WGS sequence"/>
</dbReference>
<proteinExistence type="predicted"/>
<evidence type="ECO:0000313" key="2">
    <source>
        <dbReference type="EMBL" id="CAK73238.1"/>
    </source>
</evidence>
<dbReference type="OMA" id="NINEFAC"/>
<dbReference type="RefSeq" id="XP_001440635.1">
    <property type="nucleotide sequence ID" value="XM_001440598.1"/>
</dbReference>
<evidence type="ECO:0008006" key="4">
    <source>
        <dbReference type="Google" id="ProtNLM"/>
    </source>
</evidence>
<dbReference type="InterPro" id="IPR002895">
    <property type="entry name" value="Paramecium_SA"/>
</dbReference>
<keyword evidence="3" id="KW-1185">Reference proteome</keyword>
<reference evidence="2 3" key="1">
    <citation type="journal article" date="2006" name="Nature">
        <title>Global trends of whole-genome duplications revealed by the ciliate Paramecium tetraurelia.</title>
        <authorList>
            <consortium name="Genoscope"/>
            <person name="Aury J.-M."/>
            <person name="Jaillon O."/>
            <person name="Duret L."/>
            <person name="Noel B."/>
            <person name="Jubin C."/>
            <person name="Porcel B.M."/>
            <person name="Segurens B."/>
            <person name="Daubin V."/>
            <person name="Anthouard V."/>
            <person name="Aiach N."/>
            <person name="Arnaiz O."/>
            <person name="Billaut A."/>
            <person name="Beisson J."/>
            <person name="Blanc I."/>
            <person name="Bouhouche K."/>
            <person name="Camara F."/>
            <person name="Duharcourt S."/>
            <person name="Guigo R."/>
            <person name="Gogendeau D."/>
            <person name="Katinka M."/>
            <person name="Keller A.-M."/>
            <person name="Kissmehl R."/>
            <person name="Klotz C."/>
            <person name="Koll F."/>
            <person name="Le Moue A."/>
            <person name="Lepere C."/>
            <person name="Malinsky S."/>
            <person name="Nowacki M."/>
            <person name="Nowak J.K."/>
            <person name="Plattner H."/>
            <person name="Poulain J."/>
            <person name="Ruiz F."/>
            <person name="Serrano V."/>
            <person name="Zagulski M."/>
            <person name="Dessen P."/>
            <person name="Betermier M."/>
            <person name="Weissenbach J."/>
            <person name="Scarpelli C."/>
            <person name="Schachter V."/>
            <person name="Sperling L."/>
            <person name="Meyer E."/>
            <person name="Cohen J."/>
            <person name="Wincker P."/>
        </authorList>
    </citation>
    <scope>NUCLEOTIDE SEQUENCE [LARGE SCALE GENOMIC DNA]</scope>
    <source>
        <strain evidence="2 3">Stock d4-2</strain>
    </source>
</reference>
<dbReference type="OrthoDB" id="297500at2759"/>
<accession>A0CR21</accession>
<protein>
    <recommendedName>
        <fullName evidence="4">EGF-like domain-containing protein</fullName>
    </recommendedName>
</protein>
<name>A0CR21_PARTE</name>
<evidence type="ECO:0000256" key="1">
    <source>
        <dbReference type="SAM" id="MobiDB-lite"/>
    </source>
</evidence>
<dbReference type="GeneID" id="5026420"/>
<dbReference type="SMART" id="SM00639">
    <property type="entry name" value="PSA"/>
    <property type="match status" value="5"/>
</dbReference>
<evidence type="ECO:0000313" key="3">
    <source>
        <dbReference type="Proteomes" id="UP000000600"/>
    </source>
</evidence>
<gene>
    <name evidence="2" type="ORF">GSPATT00009551001</name>
</gene>
<sequence length="3380" mass="384386">MNAKEIQLQQFGCSEMFNKYACLIVENYSCTWENQRCTETKGIDYSDSQLCNIFLTPVNPHTCSQIPSAKCMSGGDFECIELRSEQLSQLSCNEIGLNEEGCYALNKIDQYCTFRNGKCQELKLSDIQSCDQKLSKSACLSNKNNDLQCEWFGKQCRTFKYETGQVCVTKNQVNTSVCQKSTGLCQYDESQSKCVIIQNYHINNLQCNTPGLSKIACLSVINQNCTFVHGKCQELSELDLNFFQCHMDLNKQACVNIKTHFQYCFWNGNNCERRVMNQDYDCPLKVENSKTRVNGNVCQAISYYQKKCKYNAQTNLCIESSITDRCNTPFINKIGCLSIVKKDEACQWTMQGCRNVEVLQQITTCNNLGSANPIACSQVFESDQKVGCYFDQQKQKCVVLNIEVGPYATKEEIIKKQKDLELLRTISCNDIALGLNKIGCSSITTIGVACRWSRDQCVQIENPKDIQTLPCLSLVYANYKACSYVLYGGEVCRYSSLVKGCVNSITKNMQCNELGLNSFGCSKAEGSCQYIDNQCVQSEGGQTNPQPTQSTGSDVDTNPPTPLTCEITSPTKTVCLSFVSLLCKWTKSKSACETVEVKQNSSCLEYGGSDISVNSDVCASIIMDFPDYDFVKGVQADKNRGYCYHNKQISQCQVKKEFCNTKCCTEIENIGINAHSCIKFSSNEPGAYCYFNNLKCQELTDEIVDTSEQDQIKLYFNELKLPCTSMSKNSCHMIDWSLDQRCYYNGIVCLNINYNYYKDNRIFIQDPSVLNENACFAIDGRITVQNTLKYIGYDDENKRCKELLLDDEFSYATCEDAKANRNVCQRYTGRNYCKWDEQLIRCITIPLDEYGEIQTCVQNLNVKACTDIKKSSCLFQKELDICEDAYKSQVVDVFNIDCTHFKLLGKVSWQVCQQINKPGQQCEFLNYDCVDSTKVSGSCDGQLANNRSCFKNTKGLCRWDPATCQCFVNHQDISQLSCQDNINIELCKKITKEACIWNDITNDCQVFITQNSTDFEIFNKTGNHKFNERACLIITGDAYYYDKVTQKCTKLVSQTVDCDTYQLNKYACLYHTRTHHCFYDEDEVVPNNKCKKFNQDQSICSSKWQINIEVCMDIQQPCVFDITTLQCTSFGESKKCSELTLLSADLKHPNKRVCSSVADTLEETVGELQCFEDKQNQQQCKFEKYCLWFNYGCEIFKIVYDVETTPDFQQQTIKECDFEEINACEDEVAKNTSGLFRKDRKSMIDSSWDWENETCIKHITTFTREHNYYYISNNTQNCTIKECSIIEEYFCNVDEITETIIPFGEASSDIPDSSIYSIGSNLDTGDTCENLDCSQLSEYSCRIAKNDCLQQNTCQLELDYPFQSLIQGSCLPKKNYIFNQWCQLKQNIVDVCLNTFSKALCLDLSDNCYYDSDQGGCKYIAGNEHKIVDCNQIANNCYVSSNFRAICQNGQSSIKPGDQCKTVQKPHKTCVPLLTYQSTFSCSNILSQDAQPILCSKASDDCRFDGQMCISTMPTLKSNGKCPCDMSFSKQLCTKCGCDYDYTGYCQETKQVPQVKPDKSNKYFLCFEVNLLNTSFIKEICGKVDEACAYRGSTCQDANHYTCSELLLYTGSLKACQKCQEYATKYDATEQKCSKIDNTVQNSCDNLNQIACLLNTKGVKCKWENFSCQTISIQKSDVIQCSILNFDACYSSQVNICWIDQATSLCVDYDPYKGKCDLLKTESLCVRSMYENCKWSSNQCIQSSVIPNDTCENLNQYLCLNAQNISCGWSDVYEKCYKLVFNSEPASCVEFLSSEQQSFINRCNSYTCTQIKVQQGCIHDSYYKCRAIIPLDVISCEVSPISNINEFACAKLAKGKCKFVERVCGGMCKFQQSLCDKTEDPNLGCQNYLNQEACLYQNGACKFDIFCQPYAINSLDEIRTIFPYTSGVCQTANIVVQQGDISIGRSLIYGAGQQRCLDITDKNIIINKCSYSGMNKYSCLLKTNTYCEYKDGLCRFVDQKVIATLKTCNEYLNQYACTRLNVACKFVDNKCASFDEKDDCSTLQQEKAIVNSVICLREPKTPCMFNDSTQNCVVITTPQNCKDLNKKGCIFATQGYNCEFKSGKCITSFGNPRCVADINEDKCLSIITKGQFCYFDSLTGCKNVDITKVDLNKCEKNSLRTNPNTCSKSTDVPCFYDKTNKYCIEFTDSNGSISSNPANYNISNIYSLNKRACQMFNYEKALMWQETCSIVKSSQLIYLKCSAFLNKIACLSIKTPFQFCQYKNFQCVNANLQDFKSMSCDQIKDVNSGAFCSVNTNSTPCQYNKTFFRCESFDKATTTTVNCVEKDPEEKGLNQPACEIDKKNCVFDENCYRLNESGFQFCKDINKVDSQFQCKQVTGEGCIIDSNSCKKIYYDTYSKIKCEQASNRFGCVNIQTTGQFCQFDGEKCKLENVKEYADISCLSVVNINHYSFCEQTKDIACTFDLKTNTCRNVYSQEVFSCERGLNKIACLNQTTPSLMCKFLDYCYGPNNGILNCIHNDNDLCCREADQIDTCLNQKIYQCEWTADGCRAYTSTTQDCNDIVNKSFLICAAIKNVLCVYAPSDHKCQTEIPTTCGFSQTNQQCKRMKSVSCIWNQEEEICTYSENSAYLTCQEVSQYSGNQRACMNVEVQGQMCIYKDEKCILFVQSETSNNCLDSINKNACLQQTIDDCQWVEQVYKVIKYQNSPIEVEIVYGECQPITDINQTFCYQNISYTACMKTNRIGEFCIWKDFRCQQISEQEVYTPNQLILVNQNACGLINNGDIVKYDEMFKKCVIIENPNELTCNPQIIGLNKEACMTITNQSCVWNIISKSCSYSEFQDIPQLCERPNSNAFSCSNLDIDHPCGYSDGGCHVVDLNSITCTHPGLNKYACLNIKNHPCIWKYNEQTANDYCDDYIPYTYCLAVPINVNPKVCSLVDQDSCQYDIKNNKCKALEPLLSNCDTIGLNLKGCIEIDGCAFKDQCIKVTEKLYNCNEFPLANYHVCSNAQDNCKFNELTYGCQQSNIELCDTKGLSQLGCIQSNCLMENNQCQCTNGFMEENCNVIQEVEKCNQLEHCIYVEETKKCKWKQCEDLQYNYCDGQQINQFYCYQTSSQQCKSAKRCEDIHNPASINPTLNNKPCIFNSDSQFYKLLNCEVLDEQQCQSYPKYCIFDEFCRFSRCSDLKQINCPSNICYWNSKMGVCQDQVECSQISDKNQCTSMKYEDRQCSWITQENQSFCTDSPCRFLVKKFGCSGLQISEQICVEVDADNCLSCEEISRPCICLQHNQYCDYNFNSQKCESRTCSNQVDQSKCPQEHCDFSQKCVPKCQYIADENLCKNTRTCTWDEKCKSKEVQVVPTQENVKIWGLINIFTLSILILYL</sequence>
<feature type="region of interest" description="Disordered" evidence="1">
    <location>
        <begin position="539"/>
        <end position="558"/>
    </location>
</feature>
<dbReference type="InParanoid" id="A0CR21"/>
<dbReference type="HOGENOM" id="CLU_000273_0_0_1"/>
<organism evidence="2 3">
    <name type="scientific">Paramecium tetraurelia</name>
    <dbReference type="NCBI Taxonomy" id="5888"/>
    <lineage>
        <taxon>Eukaryota</taxon>
        <taxon>Sar</taxon>
        <taxon>Alveolata</taxon>
        <taxon>Ciliophora</taxon>
        <taxon>Intramacronucleata</taxon>
        <taxon>Oligohymenophorea</taxon>
        <taxon>Peniculida</taxon>
        <taxon>Parameciidae</taxon>
        <taxon>Paramecium</taxon>
    </lineage>
</organism>
<dbReference type="EMBL" id="CT868152">
    <property type="protein sequence ID" value="CAK73238.1"/>
    <property type="molecule type" value="Genomic_DNA"/>
</dbReference>